<dbReference type="GO" id="GO:0016787">
    <property type="term" value="F:hydrolase activity"/>
    <property type="evidence" value="ECO:0007669"/>
    <property type="project" value="InterPro"/>
</dbReference>
<keyword evidence="3" id="KW-1185">Reference proteome</keyword>
<dbReference type="PANTHER" id="PTHR12905">
    <property type="entry name" value="METALLOPHOSPHOESTERASE"/>
    <property type="match status" value="1"/>
</dbReference>
<name>A0A1B7P6H0_9EURO</name>
<reference evidence="2 3" key="1">
    <citation type="submission" date="2015-07" db="EMBL/GenBank/DDBJ databases">
        <title>Emmonsia species relationships and genome sequence.</title>
        <authorList>
            <person name="Cuomo C.A."/>
            <person name="Schwartz I.S."/>
            <person name="Kenyon C."/>
            <person name="de Hoog G.S."/>
            <person name="Govender N.P."/>
            <person name="Botha A."/>
            <person name="Moreno L."/>
            <person name="de Vries M."/>
            <person name="Munoz J.F."/>
            <person name="Stielow J.B."/>
        </authorList>
    </citation>
    <scope>NUCLEOTIDE SEQUENCE [LARGE SCALE GENOMIC DNA]</scope>
    <source>
        <strain evidence="2 3">CBS 136260</strain>
    </source>
</reference>
<dbReference type="Gene3D" id="3.60.21.10">
    <property type="match status" value="1"/>
</dbReference>
<dbReference type="PANTHER" id="PTHR12905:SF16">
    <property type="entry name" value="SER_THR PROTEIN PHOSPHATASE FAMILY PROTEIN (AFU_ORTHOLOGUE AFUA_1G06000)"/>
    <property type="match status" value="1"/>
</dbReference>
<comment type="caution">
    <text evidence="2">The sequence shown here is derived from an EMBL/GenBank/DDBJ whole genome shotgun (WGS) entry which is preliminary data.</text>
</comment>
<dbReference type="Proteomes" id="UP000091918">
    <property type="component" value="Unassembled WGS sequence"/>
</dbReference>
<evidence type="ECO:0000313" key="3">
    <source>
        <dbReference type="Proteomes" id="UP000091918"/>
    </source>
</evidence>
<dbReference type="InterPro" id="IPR004843">
    <property type="entry name" value="Calcineurin-like_PHP"/>
</dbReference>
<dbReference type="EMBL" id="LGUA01000072">
    <property type="protein sequence ID" value="OAX84497.1"/>
    <property type="molecule type" value="Genomic_DNA"/>
</dbReference>
<dbReference type="OrthoDB" id="630188at2759"/>
<dbReference type="SUPFAM" id="SSF56300">
    <property type="entry name" value="Metallo-dependent phosphatases"/>
    <property type="match status" value="1"/>
</dbReference>
<accession>A0A1B7P6H0</accession>
<feature type="domain" description="Calcineurin-like phosphoesterase" evidence="1">
    <location>
        <begin position="5"/>
        <end position="204"/>
    </location>
</feature>
<dbReference type="InterPro" id="IPR029052">
    <property type="entry name" value="Metallo-depent_PP-like"/>
</dbReference>
<organism evidence="2 3">
    <name type="scientific">Emergomyces africanus</name>
    <dbReference type="NCBI Taxonomy" id="1955775"/>
    <lineage>
        <taxon>Eukaryota</taxon>
        <taxon>Fungi</taxon>
        <taxon>Dikarya</taxon>
        <taxon>Ascomycota</taxon>
        <taxon>Pezizomycotina</taxon>
        <taxon>Eurotiomycetes</taxon>
        <taxon>Eurotiomycetidae</taxon>
        <taxon>Onygenales</taxon>
        <taxon>Ajellomycetaceae</taxon>
        <taxon>Emergomyces</taxon>
    </lineage>
</organism>
<evidence type="ECO:0000259" key="1">
    <source>
        <dbReference type="Pfam" id="PF00149"/>
    </source>
</evidence>
<proteinExistence type="predicted"/>
<evidence type="ECO:0000313" key="2">
    <source>
        <dbReference type="EMBL" id="OAX84497.1"/>
    </source>
</evidence>
<protein>
    <recommendedName>
        <fullName evidence="1">Calcineurin-like phosphoesterase domain-containing protein</fullName>
    </recommendedName>
</protein>
<dbReference type="InterPro" id="IPR051693">
    <property type="entry name" value="UPF0046_metallophosphoest"/>
</dbReference>
<dbReference type="AlphaFoldDB" id="A0A1B7P6H0"/>
<dbReference type="Pfam" id="PF00149">
    <property type="entry name" value="Metallophos"/>
    <property type="match status" value="1"/>
</dbReference>
<sequence length="321" mass="35638">MVRTRIVCVSDTHGYGPPDGAFQLPKGDVLIHAGDLSNQGTMSELRKTIEWIDSADFEVKIVIAGNHDITLDSNFYGQHWKSFHNQRPESTDSCHALIANSSIIYLNHESTVIRLSKPEGPRSVFKIFGSPYVPYCGKWAFGYSSEEAPDIWNRIPQDTDIVLTHTPPRSHCDSSSHGSLGCEHLRQALWRVRPKLAVCGHVHEGRGYDRVLWDVAPQSEGFKELTSVRGELPPFGSKKQCLVDLTGRTQSPLQNDGSLGPSFYKTSATDKSLVVQNDRAVHGRNETCIVNASIMATNWPHRGGKKFHSPLVVDLDLPADE</sequence>
<gene>
    <name evidence="2" type="ORF">ACJ72_01139</name>
</gene>
<dbReference type="CDD" id="cd07379">
    <property type="entry name" value="MPP_239FB"/>
    <property type="match status" value="1"/>
</dbReference>